<sequence length="157" mass="18329">MEAESMSKKSLKISIEEEVLEKAKKHIPNLSGFVEECLKHYFGYADGIFPIGNVNEITEKIGKLQVELFLINQNYDAEESRKNAENEERDKAWRFLWNDFKPTLIPDETLLEKAIEILGINSEELEDILDWVYITDINVNTNSWQEVLKAYNENKDE</sequence>
<evidence type="ECO:0000313" key="1">
    <source>
        <dbReference type="EMBL" id="PWB85266.1"/>
    </source>
</evidence>
<organism evidence="1 2">
    <name type="scientific">Methanobrevibacter thaueri</name>
    <dbReference type="NCBI Taxonomy" id="190975"/>
    <lineage>
        <taxon>Archaea</taxon>
        <taxon>Methanobacteriati</taxon>
        <taxon>Methanobacteriota</taxon>
        <taxon>Methanomada group</taxon>
        <taxon>Methanobacteria</taxon>
        <taxon>Methanobacteriales</taxon>
        <taxon>Methanobacteriaceae</taxon>
        <taxon>Methanobrevibacter</taxon>
    </lineage>
</organism>
<accession>A0A315XL81</accession>
<dbReference type="OrthoDB" id="376476at2157"/>
<protein>
    <submittedName>
        <fullName evidence="1">Uncharacterized protein</fullName>
    </submittedName>
</protein>
<dbReference type="Proteomes" id="UP000251717">
    <property type="component" value="Unassembled WGS sequence"/>
</dbReference>
<proteinExistence type="predicted"/>
<dbReference type="AlphaFoldDB" id="A0A315XL81"/>
<name>A0A315XL81_9EURY</name>
<reference evidence="1 2" key="1">
    <citation type="submission" date="2017-03" db="EMBL/GenBank/DDBJ databases">
        <title>Genome sequence of Methanobrevibacter thaueri.</title>
        <authorList>
            <person name="Poehlein A."/>
            <person name="Seedorf H."/>
            <person name="Daniel R."/>
        </authorList>
    </citation>
    <scope>NUCLEOTIDE SEQUENCE [LARGE SCALE GENOMIC DNA]</scope>
    <source>
        <strain evidence="1 2">DSM 11995</strain>
    </source>
</reference>
<dbReference type="RefSeq" id="WP_116592759.1">
    <property type="nucleotide sequence ID" value="NZ_MZGS01000028.1"/>
</dbReference>
<dbReference type="EMBL" id="MZGS01000028">
    <property type="protein sequence ID" value="PWB85266.1"/>
    <property type="molecule type" value="Genomic_DNA"/>
</dbReference>
<gene>
    <name evidence="1" type="ORF">MBBTH_18650</name>
</gene>
<comment type="caution">
    <text evidence="1">The sequence shown here is derived from an EMBL/GenBank/DDBJ whole genome shotgun (WGS) entry which is preliminary data.</text>
</comment>
<keyword evidence="2" id="KW-1185">Reference proteome</keyword>
<evidence type="ECO:0000313" key="2">
    <source>
        <dbReference type="Proteomes" id="UP000251717"/>
    </source>
</evidence>